<name>A0A642UM83_9ASCO</name>
<organism evidence="1 2">
    <name type="scientific">Trichomonascus ciferrii</name>
    <dbReference type="NCBI Taxonomy" id="44093"/>
    <lineage>
        <taxon>Eukaryota</taxon>
        <taxon>Fungi</taxon>
        <taxon>Dikarya</taxon>
        <taxon>Ascomycota</taxon>
        <taxon>Saccharomycotina</taxon>
        <taxon>Dipodascomycetes</taxon>
        <taxon>Dipodascales</taxon>
        <taxon>Trichomonascaceae</taxon>
        <taxon>Trichomonascus</taxon>
        <taxon>Trichomonascus ciferrii complex</taxon>
    </lineage>
</organism>
<dbReference type="VEuPathDB" id="FungiDB:TRICI_006024"/>
<comment type="caution">
    <text evidence="1">The sequence shown here is derived from an EMBL/GenBank/DDBJ whole genome shotgun (WGS) entry which is preliminary data.</text>
</comment>
<sequence>MSRPGSSRERVKELVRRATRSACSTSLESQFDDNGKEYMEYANNSRSCATEENIPIPSSTTVQSFSVSDGYCQQLNVETGIPGGDATDIEMDPGDVLIDEFCKHNLNLSVSIALKSPKKFPEFRHFASDCSNIPLNDLKACLLQSLQDVIRSLKLPREDFGEVIRAYLGDVRRLMDNTVDWCWCIDNLMALLCLTYDTSPNFVDAFDLGCGIFSEIAGRADKSNKVDEKLTTEVLTILLIKNSYITVFSQIAFETILQILAKCRMNYDVLKKLCWPRMQINGFYSQRHTPLRSMRAEYLRVVLFNSVINTRLIEGPPEEIEEACITEIQQTVLEEPNSTIQSKYFQILRQYGINFQSDQQLQLEESKGLDDDEFRRRLQVSQMIENLQQNCKAKSSVGSK</sequence>
<protein>
    <submittedName>
        <fullName evidence="1">Uncharacterized protein</fullName>
    </submittedName>
</protein>
<evidence type="ECO:0000313" key="1">
    <source>
        <dbReference type="EMBL" id="KAA8901659.1"/>
    </source>
</evidence>
<dbReference type="EMBL" id="SWFS01000482">
    <property type="protein sequence ID" value="KAA8901659.1"/>
    <property type="molecule type" value="Genomic_DNA"/>
</dbReference>
<dbReference type="AlphaFoldDB" id="A0A642UM83"/>
<keyword evidence="2" id="KW-1185">Reference proteome</keyword>
<gene>
    <name evidence="1" type="ORF">TRICI_006024</name>
</gene>
<accession>A0A642UM83</accession>
<reference evidence="1" key="1">
    <citation type="journal article" date="2019" name="G3 (Bethesda)">
        <title>Genome Assemblies of Two Rare Opportunistic Yeast Pathogens: Diutina rugosa (syn. Candida rugosa) and Trichomonascus ciferrii (syn. Candida ciferrii).</title>
        <authorList>
            <person name="Mixao V."/>
            <person name="Saus E."/>
            <person name="Hansen A.P."/>
            <person name="Lass-Florl C."/>
            <person name="Gabaldon T."/>
        </authorList>
    </citation>
    <scope>NUCLEOTIDE SEQUENCE</scope>
    <source>
        <strain evidence="1">CBS 4856</strain>
    </source>
</reference>
<proteinExistence type="predicted"/>
<dbReference type="Proteomes" id="UP000761534">
    <property type="component" value="Unassembled WGS sequence"/>
</dbReference>
<evidence type="ECO:0000313" key="2">
    <source>
        <dbReference type="Proteomes" id="UP000761534"/>
    </source>
</evidence>